<feature type="transmembrane region" description="Helical" evidence="1">
    <location>
        <begin position="12"/>
        <end position="34"/>
    </location>
</feature>
<name>A0A2Z3L7W0_9BACT</name>
<dbReference type="AlphaFoldDB" id="A0A2Z3L7W0"/>
<dbReference type="Proteomes" id="UP000245872">
    <property type="component" value="Chromosome"/>
</dbReference>
<dbReference type="KEGG" id="cher:DK880_00209"/>
<proteinExistence type="predicted"/>
<keyword evidence="1" id="KW-1133">Transmembrane helix</keyword>
<protein>
    <submittedName>
        <fullName evidence="2">Uncharacterized protein</fullName>
    </submittedName>
</protein>
<sequence>MHWLLFIQTNFIPLEESLLTVVFPLLLSWIPIYLWLNPSIKLLNLSCSHLTLRVVAWLVIGLPTIFAQDYLVKATSKLTQLDNITLFEKSAPKKYYSLDHYYIDKTRIGIKHTTTSTGRRNETLDLCIYVTLPILTNWTDIAKREYPYWLGKKYTKTISNRLSDQEKEFKWNAFYWAGNY</sequence>
<dbReference type="EMBL" id="CP029619">
    <property type="protein sequence ID" value="AWN81541.1"/>
    <property type="molecule type" value="Genomic_DNA"/>
</dbReference>
<evidence type="ECO:0000313" key="2">
    <source>
        <dbReference type="EMBL" id="AWN81541.1"/>
    </source>
</evidence>
<dbReference type="RefSeq" id="WP_162534077.1">
    <property type="nucleotide sequence ID" value="NZ_CP029619.1"/>
</dbReference>
<accession>A0A2Z3L7W0</accession>
<evidence type="ECO:0000256" key="1">
    <source>
        <dbReference type="SAM" id="Phobius"/>
    </source>
</evidence>
<organism evidence="2 3">
    <name type="scientific">Candidatus Cardinium hertigii</name>
    <dbReference type="NCBI Taxonomy" id="247481"/>
    <lineage>
        <taxon>Bacteria</taxon>
        <taxon>Pseudomonadati</taxon>
        <taxon>Bacteroidota</taxon>
        <taxon>Cytophagia</taxon>
        <taxon>Cytophagales</taxon>
        <taxon>Amoebophilaceae</taxon>
        <taxon>Candidatus Cardinium</taxon>
    </lineage>
</organism>
<reference evidence="2 3" key="1">
    <citation type="submission" date="2018-05" db="EMBL/GenBank/DDBJ databases">
        <title>Candidatus Cardinium hertigii Genome Assembly.</title>
        <authorList>
            <person name="Showmaker K.C."/>
            <person name="Walden K.O."/>
            <person name="Fields C.J."/>
            <person name="Lambert K.N."/>
            <person name="Hudson M.E."/>
        </authorList>
    </citation>
    <scope>NUCLEOTIDE SEQUENCE [LARGE SCALE GENOMIC DNA]</scope>
    <source>
        <strain evidence="3">cHgTN10</strain>
    </source>
</reference>
<keyword evidence="1" id="KW-0472">Membrane</keyword>
<gene>
    <name evidence="2" type="ORF">DK880_00209</name>
</gene>
<feature type="transmembrane region" description="Helical" evidence="1">
    <location>
        <begin position="54"/>
        <end position="72"/>
    </location>
</feature>
<evidence type="ECO:0000313" key="3">
    <source>
        <dbReference type="Proteomes" id="UP000245872"/>
    </source>
</evidence>
<keyword evidence="3" id="KW-1185">Reference proteome</keyword>
<keyword evidence="1" id="KW-0812">Transmembrane</keyword>